<dbReference type="Proteomes" id="UP001055439">
    <property type="component" value="Chromosome 9"/>
</dbReference>
<protein>
    <submittedName>
        <fullName evidence="3">Iron-sulfur assembly protein</fullName>
    </submittedName>
</protein>
<evidence type="ECO:0000256" key="1">
    <source>
        <dbReference type="ARBA" id="ARBA00006718"/>
    </source>
</evidence>
<gene>
    <name evidence="3" type="ORF">MUK42_14842</name>
</gene>
<evidence type="ECO:0000259" key="2">
    <source>
        <dbReference type="Pfam" id="PF01521"/>
    </source>
</evidence>
<comment type="similarity">
    <text evidence="1">Belongs to the HesB/IscA family.</text>
</comment>
<accession>A0A9E7I4P0</accession>
<proteinExistence type="inferred from homology"/>
<reference evidence="3" key="1">
    <citation type="submission" date="2022-05" db="EMBL/GenBank/DDBJ databases">
        <title>The Musa troglodytarum L. genome provides insights into the mechanism of non-climacteric behaviour and enrichment of carotenoids.</title>
        <authorList>
            <person name="Wang J."/>
        </authorList>
    </citation>
    <scope>NUCLEOTIDE SEQUENCE</scope>
    <source>
        <tissue evidence="3">Leaf</tissue>
    </source>
</reference>
<dbReference type="EMBL" id="CP097511">
    <property type="protein sequence ID" value="URE42588.1"/>
    <property type="molecule type" value="Genomic_DNA"/>
</dbReference>
<dbReference type="Gene3D" id="2.60.300.12">
    <property type="entry name" value="HesB-like domain"/>
    <property type="match status" value="1"/>
</dbReference>
<dbReference type="InterPro" id="IPR016092">
    <property type="entry name" value="ATAP"/>
</dbReference>
<organism evidence="3 4">
    <name type="scientific">Musa troglodytarum</name>
    <name type="common">fe'i banana</name>
    <dbReference type="NCBI Taxonomy" id="320322"/>
    <lineage>
        <taxon>Eukaryota</taxon>
        <taxon>Viridiplantae</taxon>
        <taxon>Streptophyta</taxon>
        <taxon>Embryophyta</taxon>
        <taxon>Tracheophyta</taxon>
        <taxon>Spermatophyta</taxon>
        <taxon>Magnoliopsida</taxon>
        <taxon>Liliopsida</taxon>
        <taxon>Zingiberales</taxon>
        <taxon>Musaceae</taxon>
        <taxon>Musa</taxon>
    </lineage>
</organism>
<dbReference type="PANTHER" id="PTHR10072:SF41">
    <property type="entry name" value="IRON-SULFUR CLUSTER ASSEMBLY 1 HOMOLOG, MITOCHONDRIAL"/>
    <property type="match status" value="1"/>
</dbReference>
<evidence type="ECO:0000313" key="3">
    <source>
        <dbReference type="EMBL" id="URE42583.1"/>
    </source>
</evidence>
<keyword evidence="4" id="KW-1185">Reference proteome</keyword>
<dbReference type="EMBL" id="CP097511">
    <property type="protein sequence ID" value="URE42583.1"/>
    <property type="molecule type" value="Genomic_DNA"/>
</dbReference>
<dbReference type="InterPro" id="IPR000361">
    <property type="entry name" value="ATAP_core_dom"/>
</dbReference>
<feature type="domain" description="Core" evidence="2">
    <location>
        <begin position="22"/>
        <end position="106"/>
    </location>
</feature>
<dbReference type="NCBIfam" id="TIGR00049">
    <property type="entry name" value="iron-sulfur cluster assembly accessory protein"/>
    <property type="match status" value="1"/>
</dbReference>
<dbReference type="PANTHER" id="PTHR10072">
    <property type="entry name" value="IRON-SULFUR CLUSTER ASSEMBLY PROTEIN"/>
    <property type="match status" value="1"/>
</dbReference>
<dbReference type="InterPro" id="IPR035903">
    <property type="entry name" value="HesB-like_dom_sf"/>
</dbReference>
<dbReference type="GO" id="GO:0016226">
    <property type="term" value="P:iron-sulfur cluster assembly"/>
    <property type="evidence" value="ECO:0007669"/>
    <property type="project" value="InterPro"/>
</dbReference>
<dbReference type="Pfam" id="PF01521">
    <property type="entry name" value="Fe-S_biosyn"/>
    <property type="match status" value="1"/>
</dbReference>
<dbReference type="InterPro" id="IPR050322">
    <property type="entry name" value="Fe-S_cluster_asmbl/transfer"/>
</dbReference>
<dbReference type="GO" id="GO:0005739">
    <property type="term" value="C:mitochondrion"/>
    <property type="evidence" value="ECO:0007669"/>
    <property type="project" value="TreeGrafter"/>
</dbReference>
<dbReference type="AlphaFoldDB" id="A0A9E7I4P0"/>
<dbReference type="OrthoDB" id="333486at2759"/>
<evidence type="ECO:0000313" key="4">
    <source>
        <dbReference type="Proteomes" id="UP001055439"/>
    </source>
</evidence>
<sequence>MASSALKAVAEKIGPATRKQALTLTDAAAARIRHLLNLRQRLYLRLGVKARGCNGLSYTLNYADEKGRFDELVEDKGVKILVDPKALMHVIGTKMDFVDDALNLQVRVHIYQSQLEGAMWLWGILHDSKQQSKR</sequence>
<dbReference type="GO" id="GO:0051537">
    <property type="term" value="F:2 iron, 2 sulfur cluster binding"/>
    <property type="evidence" value="ECO:0007669"/>
    <property type="project" value="TreeGrafter"/>
</dbReference>
<dbReference type="SUPFAM" id="SSF89360">
    <property type="entry name" value="HesB-like domain"/>
    <property type="match status" value="1"/>
</dbReference>
<name>A0A9E7I4P0_9LILI</name>